<evidence type="ECO:0000256" key="9">
    <source>
        <dbReference type="ARBA" id="ARBA00040743"/>
    </source>
</evidence>
<dbReference type="AlphaFoldDB" id="A0AAU7DQI1"/>
<dbReference type="Pfam" id="PF13624">
    <property type="entry name" value="SurA_N_3"/>
    <property type="match status" value="1"/>
</dbReference>
<evidence type="ECO:0000256" key="10">
    <source>
        <dbReference type="ARBA" id="ARBA00042775"/>
    </source>
</evidence>
<dbReference type="PROSITE" id="PS01096">
    <property type="entry name" value="PPIC_PPIASE_1"/>
    <property type="match status" value="1"/>
</dbReference>
<feature type="domain" description="PpiC" evidence="13">
    <location>
        <begin position="283"/>
        <end position="384"/>
    </location>
</feature>
<gene>
    <name evidence="14" type="ORF">P8935_09520</name>
</gene>
<dbReference type="Pfam" id="PF13145">
    <property type="entry name" value="Rotamase_2"/>
    <property type="match status" value="1"/>
</dbReference>
<accession>A0AAU7DQI1</accession>
<evidence type="ECO:0000256" key="1">
    <source>
        <dbReference type="ARBA" id="ARBA00004382"/>
    </source>
</evidence>
<name>A0AAU7DQI1_9BACT</name>
<evidence type="ECO:0000256" key="2">
    <source>
        <dbReference type="ARBA" id="ARBA00022475"/>
    </source>
</evidence>
<dbReference type="Gene3D" id="1.10.4030.10">
    <property type="entry name" value="Porin chaperone SurA, peptide-binding domain"/>
    <property type="match status" value="1"/>
</dbReference>
<dbReference type="GO" id="GO:0003755">
    <property type="term" value="F:peptidyl-prolyl cis-trans isomerase activity"/>
    <property type="evidence" value="ECO:0007669"/>
    <property type="project" value="UniProtKB-KW"/>
</dbReference>
<dbReference type="InterPro" id="IPR052029">
    <property type="entry name" value="PpiD_chaperone"/>
</dbReference>
<dbReference type="SUPFAM" id="SSF54534">
    <property type="entry name" value="FKBP-like"/>
    <property type="match status" value="1"/>
</dbReference>
<evidence type="ECO:0000256" key="3">
    <source>
        <dbReference type="ARBA" id="ARBA00022519"/>
    </source>
</evidence>
<evidence type="ECO:0000256" key="7">
    <source>
        <dbReference type="ARBA" id="ARBA00023186"/>
    </source>
</evidence>
<dbReference type="RefSeq" id="WP_348264760.1">
    <property type="nucleotide sequence ID" value="NZ_CP121196.1"/>
</dbReference>
<dbReference type="PROSITE" id="PS50198">
    <property type="entry name" value="PPIC_PPIASE_2"/>
    <property type="match status" value="1"/>
</dbReference>
<dbReference type="InterPro" id="IPR023058">
    <property type="entry name" value="PPIase_PpiC_CS"/>
</dbReference>
<keyword evidence="3" id="KW-0997">Cell inner membrane</keyword>
<protein>
    <recommendedName>
        <fullName evidence="9">Periplasmic chaperone PpiD</fullName>
    </recommendedName>
    <alternativeName>
        <fullName evidence="10">Periplasmic folding chaperone</fullName>
    </alternativeName>
</protein>
<evidence type="ECO:0000256" key="4">
    <source>
        <dbReference type="ARBA" id="ARBA00022692"/>
    </source>
</evidence>
<keyword evidence="4 12" id="KW-0812">Transmembrane</keyword>
<dbReference type="EMBL" id="CP121196">
    <property type="protein sequence ID" value="XBH19542.1"/>
    <property type="molecule type" value="Genomic_DNA"/>
</dbReference>
<dbReference type="InterPro" id="IPR027304">
    <property type="entry name" value="Trigger_fact/SurA_dom_sf"/>
</dbReference>
<keyword evidence="7" id="KW-0143">Chaperone</keyword>
<dbReference type="SUPFAM" id="SSF109998">
    <property type="entry name" value="Triger factor/SurA peptide-binding domain-like"/>
    <property type="match status" value="1"/>
</dbReference>
<dbReference type="PANTHER" id="PTHR47529:SF1">
    <property type="entry name" value="PERIPLASMIC CHAPERONE PPID"/>
    <property type="match status" value="1"/>
</dbReference>
<evidence type="ECO:0000256" key="5">
    <source>
        <dbReference type="ARBA" id="ARBA00022989"/>
    </source>
</evidence>
<dbReference type="Gene3D" id="3.10.50.40">
    <property type="match status" value="1"/>
</dbReference>
<dbReference type="InterPro" id="IPR000297">
    <property type="entry name" value="PPIase_PpiC"/>
</dbReference>
<dbReference type="Pfam" id="PF13616">
    <property type="entry name" value="Rotamase_3"/>
    <property type="match status" value="1"/>
</dbReference>
<evidence type="ECO:0000256" key="6">
    <source>
        <dbReference type="ARBA" id="ARBA00023136"/>
    </source>
</evidence>
<evidence type="ECO:0000259" key="13">
    <source>
        <dbReference type="PROSITE" id="PS50198"/>
    </source>
</evidence>
<keyword evidence="11" id="KW-0697">Rotamase</keyword>
<evidence type="ECO:0000313" key="14">
    <source>
        <dbReference type="EMBL" id="XBH19542.1"/>
    </source>
</evidence>
<keyword evidence="5 12" id="KW-1133">Transmembrane helix</keyword>
<keyword evidence="2" id="KW-1003">Cell membrane</keyword>
<proteinExistence type="inferred from homology"/>
<evidence type="ECO:0000256" key="11">
    <source>
        <dbReference type="PROSITE-ProRule" id="PRU00278"/>
    </source>
</evidence>
<sequence>MIRFLQQDNRVVKALFVVIIAAASVSMVVYLIPGLTGQGAVSAGTYAVVYPNWYSKFFSSGEAISQEKVSMQARQQLQQRNPQYASNPMIVSLFEQQVGQQMVQQQILLAEAAKLGISANSDDVKQFLHEGQAGQVLFPNGKFIGQEQYAAMIASRFDMSVDDFEESVRHDITIQRLRAYVTAGLTVSPKEARDQYLKNGTKIKFEYAVISTDDIRKSINPSDADLEAFFKKNASRYANAVPEERTISYFAFTPNDVPGGVQQPTQQEIEAYYNAHKAEYSVPEQAKSRHILIQVAQGADAKTDAAAKAKAEGILKQIQSGGNFADLAKKNSDDPGSKDSGGELGFAQRGHMVPEFDNAIFTQKIGDTKIVKTQYGYHIVQVEERNAAHAQSLSEVLPTIQATLIRQKSTAAQDAYAKALTSEAIKNGLDKTAAAHHLQVVTTPPVNGSGVIPALPDGSQLISRAFAAKPTDPPQSAPTGEGFAVFQVKSVIPAHAPAFADWKSHVADDYRNEQVPALMSQKTAELAAKAKAENDLAKAAKEVGASMKTSDLVDQTGQVPELGAVGQVAPQLFQMTPGTITGPINAGRTGVVAKLVDKQQPSDSDIAKNLDQTRDQILEQKRQEAFEIFANSIITDYKKNNRVRINAKTQSPLAGE</sequence>
<dbReference type="PANTHER" id="PTHR47529">
    <property type="entry name" value="PEPTIDYL-PROLYL CIS-TRANS ISOMERASE D"/>
    <property type="match status" value="1"/>
</dbReference>
<evidence type="ECO:0000256" key="12">
    <source>
        <dbReference type="SAM" id="Phobius"/>
    </source>
</evidence>
<organism evidence="14">
    <name type="scientific">Telmatobacter sp. DSM 110680</name>
    <dbReference type="NCBI Taxonomy" id="3036704"/>
    <lineage>
        <taxon>Bacteria</taxon>
        <taxon>Pseudomonadati</taxon>
        <taxon>Acidobacteriota</taxon>
        <taxon>Terriglobia</taxon>
        <taxon>Terriglobales</taxon>
        <taxon>Acidobacteriaceae</taxon>
        <taxon>Telmatobacter</taxon>
    </lineage>
</organism>
<comment type="subcellular location">
    <subcellularLocation>
        <location evidence="1">Cell inner membrane</location>
        <topology evidence="1">Single-pass type II membrane protein</topology>
        <orientation evidence="1">Periplasmic side</orientation>
    </subcellularLocation>
</comment>
<comment type="similarity">
    <text evidence="8">Belongs to the PpiD chaperone family.</text>
</comment>
<reference evidence="14" key="1">
    <citation type="submission" date="2023-03" db="EMBL/GenBank/DDBJ databases">
        <title>Edaphobacter sp.</title>
        <authorList>
            <person name="Huber K.J."/>
            <person name="Papendorf J."/>
            <person name="Pilke C."/>
            <person name="Bunk B."/>
            <person name="Sproeer C."/>
            <person name="Pester M."/>
        </authorList>
    </citation>
    <scope>NUCLEOTIDE SEQUENCE</scope>
    <source>
        <strain evidence="14">DSM 110680</strain>
    </source>
</reference>
<dbReference type="InterPro" id="IPR046357">
    <property type="entry name" value="PPIase_dom_sf"/>
</dbReference>
<keyword evidence="6 12" id="KW-0472">Membrane</keyword>
<evidence type="ECO:0000256" key="8">
    <source>
        <dbReference type="ARBA" id="ARBA00038408"/>
    </source>
</evidence>
<dbReference type="GO" id="GO:0005886">
    <property type="term" value="C:plasma membrane"/>
    <property type="evidence" value="ECO:0007669"/>
    <property type="project" value="UniProtKB-SubCell"/>
</dbReference>
<feature type="transmembrane region" description="Helical" evidence="12">
    <location>
        <begin position="12"/>
        <end position="32"/>
    </location>
</feature>
<keyword evidence="11 14" id="KW-0413">Isomerase</keyword>